<sequence>MTSSSIYLKLNDETAEIILDKPEKRNALSSDMWDAIPALVDQAVAEKAVKVIILHGGTAGAFAAGADISEFEVIYATAETAQASADTITRAVNSLANCPKPVIAAIEGACVGGGVSLALATDLRIAAEGSRFAVTPARLGIVYPADDTRRLAEVVGVPHAKDILLTGRLFECEEAFRMGLINRLVPKGDSLKAAHEMAEAIGAVSQWSTRAIKEMFEGVNQGWDNATPEANALFLNGFTNEDFKDGHKAFLQKRPAKFTFR</sequence>
<evidence type="ECO:0000256" key="1">
    <source>
        <dbReference type="ARBA" id="ARBA00005254"/>
    </source>
</evidence>
<evidence type="ECO:0000313" key="4">
    <source>
        <dbReference type="EMBL" id="RAN32688.1"/>
    </source>
</evidence>
<dbReference type="Pfam" id="PF00378">
    <property type="entry name" value="ECH_1"/>
    <property type="match status" value="1"/>
</dbReference>
<keyword evidence="5" id="KW-1185">Reference proteome</keyword>
<dbReference type="SUPFAM" id="SSF52096">
    <property type="entry name" value="ClpP/crotonase"/>
    <property type="match status" value="1"/>
</dbReference>
<name>A0A062U181_9PROT</name>
<proteinExistence type="inferred from homology"/>
<dbReference type="InterPro" id="IPR029045">
    <property type="entry name" value="ClpP/crotonase-like_dom_sf"/>
</dbReference>
<dbReference type="OrthoDB" id="5730382at2"/>
<dbReference type="RefSeq" id="WP_034827134.1">
    <property type="nucleotide sequence ID" value="NZ_AWFA01000027.1"/>
</dbReference>
<dbReference type="eggNOG" id="COG1024">
    <property type="taxonomic scope" value="Bacteria"/>
</dbReference>
<comment type="caution">
    <text evidence="4">The sequence shown here is derived from an EMBL/GenBank/DDBJ whole genome shotgun (WGS) entry which is preliminary data.</text>
</comment>
<dbReference type="STRING" id="1280941.HY2_13925"/>
<dbReference type="PANTHER" id="PTHR11941">
    <property type="entry name" value="ENOYL-COA HYDRATASE-RELATED"/>
    <property type="match status" value="1"/>
</dbReference>
<protein>
    <submittedName>
        <fullName evidence="4">Uncharacterized protein</fullName>
    </submittedName>
</protein>
<evidence type="ECO:0000313" key="5">
    <source>
        <dbReference type="Proteomes" id="UP000249123"/>
    </source>
</evidence>
<dbReference type="InterPro" id="IPR014748">
    <property type="entry name" value="Enoyl-CoA_hydra_C"/>
</dbReference>
<dbReference type="PANTHER" id="PTHR11941:SF54">
    <property type="entry name" value="ENOYL-COA HYDRATASE, MITOCHONDRIAL"/>
    <property type="match status" value="1"/>
</dbReference>
<dbReference type="CDD" id="cd06558">
    <property type="entry name" value="crotonase-like"/>
    <property type="match status" value="1"/>
</dbReference>
<keyword evidence="2" id="KW-0456">Lyase</keyword>
<comment type="similarity">
    <text evidence="1 3">Belongs to the enoyl-CoA hydratase/isomerase family.</text>
</comment>
<dbReference type="InterPro" id="IPR001753">
    <property type="entry name" value="Enoyl-CoA_hydra/iso"/>
</dbReference>
<dbReference type="Gene3D" id="1.10.12.10">
    <property type="entry name" value="Lyase 2-enoyl-coa Hydratase, Chain A, domain 2"/>
    <property type="match status" value="1"/>
</dbReference>
<gene>
    <name evidence="4" type="ORF">HY3_14410</name>
</gene>
<organism evidence="4 5">
    <name type="scientific">Hyphomonas pacifica</name>
    <dbReference type="NCBI Taxonomy" id="1280941"/>
    <lineage>
        <taxon>Bacteria</taxon>
        <taxon>Pseudomonadati</taxon>
        <taxon>Pseudomonadota</taxon>
        <taxon>Alphaproteobacteria</taxon>
        <taxon>Hyphomonadales</taxon>
        <taxon>Hyphomonadaceae</taxon>
        <taxon>Hyphomonas</taxon>
    </lineage>
</organism>
<accession>A0A062U181</accession>
<evidence type="ECO:0000256" key="2">
    <source>
        <dbReference type="ARBA" id="ARBA00023239"/>
    </source>
</evidence>
<dbReference type="GO" id="GO:0006635">
    <property type="term" value="P:fatty acid beta-oxidation"/>
    <property type="evidence" value="ECO:0007669"/>
    <property type="project" value="TreeGrafter"/>
</dbReference>
<dbReference type="AlphaFoldDB" id="A0A062U181"/>
<accession>A0A328JTE0</accession>
<dbReference type="EMBL" id="AWFB01000029">
    <property type="protein sequence ID" value="RAN32688.1"/>
    <property type="molecule type" value="Genomic_DNA"/>
</dbReference>
<evidence type="ECO:0000256" key="3">
    <source>
        <dbReference type="RuleBase" id="RU003707"/>
    </source>
</evidence>
<dbReference type="Proteomes" id="UP000249123">
    <property type="component" value="Unassembled WGS sequence"/>
</dbReference>
<dbReference type="Gene3D" id="3.90.226.10">
    <property type="entry name" value="2-enoyl-CoA Hydratase, Chain A, domain 1"/>
    <property type="match status" value="1"/>
</dbReference>
<dbReference type="PROSITE" id="PS00166">
    <property type="entry name" value="ENOYL_COA_HYDRATASE"/>
    <property type="match status" value="1"/>
</dbReference>
<reference evidence="4 5" key="1">
    <citation type="submission" date="2013-04" db="EMBL/GenBank/DDBJ databases">
        <title>Hyphomonas sp. T24B3 Genome Sequencing.</title>
        <authorList>
            <person name="Lai Q."/>
            <person name="Shao Z."/>
        </authorList>
    </citation>
    <scope>NUCLEOTIDE SEQUENCE [LARGE SCALE GENOMIC DNA]</scope>
    <source>
        <strain evidence="4 5">T24B3</strain>
    </source>
</reference>
<dbReference type="InterPro" id="IPR018376">
    <property type="entry name" value="Enoyl-CoA_hyd/isom_CS"/>
</dbReference>
<dbReference type="GO" id="GO:0016829">
    <property type="term" value="F:lyase activity"/>
    <property type="evidence" value="ECO:0007669"/>
    <property type="project" value="UniProtKB-KW"/>
</dbReference>